<evidence type="ECO:0008006" key="3">
    <source>
        <dbReference type="Google" id="ProtNLM"/>
    </source>
</evidence>
<accession>A0A1F5X0Y6</accession>
<name>A0A1F5X0Y6_9BACT</name>
<evidence type="ECO:0000313" key="2">
    <source>
        <dbReference type="Proteomes" id="UP000178114"/>
    </source>
</evidence>
<protein>
    <recommendedName>
        <fullName evidence="3">Lipoprotein</fullName>
    </recommendedName>
</protein>
<organism evidence="1 2">
    <name type="scientific">Candidatus Giovannonibacteria bacterium RIFCSPLOWO2_01_FULL_45_34</name>
    <dbReference type="NCBI Taxonomy" id="1798351"/>
    <lineage>
        <taxon>Bacteria</taxon>
        <taxon>Candidatus Giovannoniibacteriota</taxon>
    </lineage>
</organism>
<dbReference type="EMBL" id="MFID01000008">
    <property type="protein sequence ID" value="OGF81556.1"/>
    <property type="molecule type" value="Genomic_DNA"/>
</dbReference>
<dbReference type="AlphaFoldDB" id="A0A1F5X0Y6"/>
<reference evidence="1 2" key="1">
    <citation type="journal article" date="2016" name="Nat. Commun.">
        <title>Thousands of microbial genomes shed light on interconnected biogeochemical processes in an aquifer system.</title>
        <authorList>
            <person name="Anantharaman K."/>
            <person name="Brown C.T."/>
            <person name="Hug L.A."/>
            <person name="Sharon I."/>
            <person name="Castelle C.J."/>
            <person name="Probst A.J."/>
            <person name="Thomas B.C."/>
            <person name="Singh A."/>
            <person name="Wilkins M.J."/>
            <person name="Karaoz U."/>
            <person name="Brodie E.L."/>
            <person name="Williams K.H."/>
            <person name="Hubbard S.S."/>
            <person name="Banfield J.F."/>
        </authorList>
    </citation>
    <scope>NUCLEOTIDE SEQUENCE [LARGE SCALE GENOMIC DNA]</scope>
</reference>
<dbReference type="PROSITE" id="PS51257">
    <property type="entry name" value="PROKAR_LIPOPROTEIN"/>
    <property type="match status" value="1"/>
</dbReference>
<sequence length="126" mass="14623">MKKYLPVVFLVLFGACQNTFSSGRYPSDMPPRSEFSFLASDNKCGVKTNLGAYEVNARDMWLILYLEKSRYPFLIVHSVKSQNGLFYKKREFWVSGNSDGKYQRFNNFESFAARYGDNDDHCNIIN</sequence>
<gene>
    <name evidence="1" type="ORF">A2930_04090</name>
</gene>
<dbReference type="Proteomes" id="UP000178114">
    <property type="component" value="Unassembled WGS sequence"/>
</dbReference>
<evidence type="ECO:0000313" key="1">
    <source>
        <dbReference type="EMBL" id="OGF81556.1"/>
    </source>
</evidence>
<comment type="caution">
    <text evidence="1">The sequence shown here is derived from an EMBL/GenBank/DDBJ whole genome shotgun (WGS) entry which is preliminary data.</text>
</comment>
<proteinExistence type="predicted"/>
<dbReference type="STRING" id="1798351.A2930_04090"/>